<dbReference type="Gene3D" id="2.60.120.10">
    <property type="entry name" value="Jelly Rolls"/>
    <property type="match status" value="5"/>
</dbReference>
<dbReference type="PROSITE" id="PS00028">
    <property type="entry name" value="ZINC_FINGER_C2H2_1"/>
    <property type="match status" value="5"/>
</dbReference>
<keyword evidence="13" id="KW-0238">DNA-binding</keyword>
<feature type="domain" description="C2H2-type" evidence="23">
    <location>
        <begin position="3461"/>
        <end position="3488"/>
    </location>
</feature>
<feature type="domain" description="C2H2-type" evidence="23">
    <location>
        <begin position="3894"/>
        <end position="3922"/>
    </location>
</feature>
<dbReference type="GO" id="GO:0008270">
    <property type="term" value="F:zinc ion binding"/>
    <property type="evidence" value="ECO:0007669"/>
    <property type="project" value="UniProtKB-KW"/>
</dbReference>
<feature type="domain" description="Cyclic nucleotide-binding" evidence="22">
    <location>
        <begin position="1701"/>
        <end position="1786"/>
    </location>
</feature>
<dbReference type="Gene3D" id="3.30.160.60">
    <property type="entry name" value="Classic Zinc Finger"/>
    <property type="match status" value="24"/>
</dbReference>
<dbReference type="InterPro" id="IPR018490">
    <property type="entry name" value="cNMP-bd_dom_sf"/>
</dbReference>
<dbReference type="PANTHER" id="PTHR45638:SF19">
    <property type="entry name" value="CYCLIC NUCLEOTIDE-BINDING DOMAIN-CONTAINING PROTEIN"/>
    <property type="match status" value="1"/>
</dbReference>
<feature type="region of interest" description="Disordered" evidence="20">
    <location>
        <begin position="2800"/>
        <end position="2821"/>
    </location>
</feature>
<dbReference type="InterPro" id="IPR003938">
    <property type="entry name" value="K_chnl_volt-dep_EAG/ELK/ERG"/>
</dbReference>
<gene>
    <name evidence="24" type="ORF">BRAFLDRAFT_125083</name>
</gene>
<feature type="domain" description="C2H2-type" evidence="23">
    <location>
        <begin position="2858"/>
        <end position="2885"/>
    </location>
</feature>
<dbReference type="SMART" id="SM00100">
    <property type="entry name" value="cNMP"/>
    <property type="match status" value="4"/>
</dbReference>
<evidence type="ECO:0000256" key="17">
    <source>
        <dbReference type="ARBA" id="ARBA00023286"/>
    </source>
</evidence>
<dbReference type="GO" id="GO:0005249">
    <property type="term" value="F:voltage-gated potassium channel activity"/>
    <property type="evidence" value="ECO:0007669"/>
    <property type="project" value="InterPro"/>
</dbReference>
<feature type="transmembrane region" description="Helical" evidence="21">
    <location>
        <begin position="1479"/>
        <end position="1500"/>
    </location>
</feature>
<feature type="compositionally biased region" description="Polar residues" evidence="20">
    <location>
        <begin position="2442"/>
        <end position="2452"/>
    </location>
</feature>
<feature type="domain" description="C2H2-type" evidence="23">
    <location>
        <begin position="3612"/>
        <end position="3639"/>
    </location>
</feature>
<feature type="domain" description="C2H2-type" evidence="23">
    <location>
        <begin position="4281"/>
        <end position="4308"/>
    </location>
</feature>
<evidence type="ECO:0000256" key="11">
    <source>
        <dbReference type="ARBA" id="ARBA00023015"/>
    </source>
</evidence>
<dbReference type="GO" id="GO:0005221">
    <property type="term" value="F:intracellularly cyclic nucleotide-activated monoatomic cation channel activity"/>
    <property type="evidence" value="ECO:0007669"/>
    <property type="project" value="InterPro"/>
</dbReference>
<dbReference type="Gene3D" id="1.10.287.70">
    <property type="match status" value="3"/>
</dbReference>
<feature type="region of interest" description="Disordered" evidence="20">
    <location>
        <begin position="3192"/>
        <end position="3220"/>
    </location>
</feature>
<feature type="domain" description="C2H2-type" evidence="23">
    <location>
        <begin position="2886"/>
        <end position="2913"/>
    </location>
</feature>
<evidence type="ECO:0000256" key="19">
    <source>
        <dbReference type="PROSITE-ProRule" id="PRU00042"/>
    </source>
</evidence>
<dbReference type="InterPro" id="IPR014710">
    <property type="entry name" value="RmlC-like_jellyroll"/>
</dbReference>
<feature type="domain" description="Cyclic nucleotide-binding" evidence="22">
    <location>
        <begin position="1914"/>
        <end position="1966"/>
    </location>
</feature>
<sequence>MRMLTLGLKPTLCLPNQVIAVRGDSASQMCFVHRGEIEVISEDDTPIASFRHGKIFGELSLIFNVPRTVTIRAATHCDLMVLEKKDLHTILNHYPEVMKRLHEMAQQRFNSPNSPLAGLVDVGSSQDGMFGHLTTGPTDDADGAEPESSPGSNRRASSVRRFDRRKQSVDPMTGHRDSIMVSSDAGRPYLGSSAGMDIEDSIGESTGSASLSSHLSTHSRSMSRAGHRKSIMISGSVELLNANLEPPVEEGASCAWCRLKWLDVVDWVSSRVLDPTSIFCRCWDIFINILIFAVCLIHSYFAAFYVTRKGANVGWAVGSSGFIASYLMDVPLLMDLVIRLRTGVFTPNGVLKDWGSIRTHYVRSWCFVLDLCSILPLELFALASHHRGTVRLGLVACLKLNRLIKCYKIPKFFTKVEESLHMNILLARSLKLFAYIILFTHWCSCLLYAQSCPGFNTDKGEWCVEGSWVDNQGLSLKEVSMHHYWISFYFATSTMTSTGYGDIVPSTTTGRVLSMVVMIVGLLLCGYCVSTLAATLANMDAARVEYQGRLTAARQFMKDHGICPNLRRRVVNYMVLMWRKLRGEAVAGSMGLMHDMPLALQQDVAFEEAKAVLEQVPLFQQTDPYFLRELAVRSRAVLYAPGDVIVYSGDITRDLHMIRKGYCEILTDDLAETISLMGPGQYFGQLPLLFGDQQPDTIRSKTYVEMIILTRDDLDDVLSKYPLVEKQFDDLTKIDDFHEELRRSKPGNKEGPPKARIRAYSQIAAMADGKQLDSLFLPNLNRKRSARVFKVYPEEAGENKEYLEPFRQESKAVRILSKVLMRRTFMTSGTWFRIWIALRQVMSAASTFTYTLQAAFMRESWPLFGFNIGLDVCNFVDIYIKLHAAFYNDIQVMVTHPLETARHYIKTNFLMDIIASFPIELLAIPFITDWDYTDVMALLGMLRLNRVLIAYNLLLAFDYLESNVEKETGLIREVKFLLYSLIFTHWTTCAVWMMGCPPFLSTPCVENNWISRTMVDEHDFSAKDTGKMYVTSMYWACATALNVGYGDVIASPDLDYEMELMAVLQIVGIVFYGYVIASVAASLANAAAQRARYHERLRIIFAFLKCYGVDENLQKRVNQHYEYMWCRTRGISTGTMFQDLPFALEADVTFTLYQRIIDKVPIFHGMDVGFEKMVSLYFRPTFILEGEPIVRKNDIPTEMFFVHRGEVERVAPDEDDFTGQAVCTAGPGSFFGHMHVALNEPWEFTVRAKSNCDLYILTRADLLDVLRHYPSLHTQMNNRTEAIRQETGKEESWNYNDQDAKDYQSDGPDHLTDKTGDVAVDIEPMEYEVSVSVPRPIFLRPFMCCWGRFCRWNRFVIDCQGIGARLYWHLNAFMLVVSLWLLSWEIWLKFHITYIDEHGNVVDDYNQIFTHYFYDRNGFLVDAIAALPVDIFALAAPSHQRLTVLSLLRLWHLLRGIRGMQYFTELSTDLRVDALMARLYQSCVEVLLVIHMLSCIWYVIACPLGKCQKNTWVHDIQRHDEEAEHEGEEEEDGPLVTPPALYAYVSTVYWTVATMTSTGYGDIHAFSPGEMIFSAVVMVFGKLMFGFVLGNIASTLSNAAAFKESFEENLRATKEHMKDQDVSQDLRHKVVNYYEYIWLRNRGVDVSTLFLEAPRCLQEDISYSMTKAYLEKVESGYSKPDGEFVVEAVMSEGKVVDKVPIFHGMDVGFEKMVSLYFRPTFILEGEPIVRKNDIPTEMFFVHRGEVERVAPDEDDFTGRAVCTAGPGSFFGHMHVALNEPWEFTVRYFNIVANFKPAVFSAVVMVFGKLMFGFVLGNIASTLSNAAAFKESFEENLRATKEHMKDQDVSQDLRHKVVNYYEYIWLRNRGVDVSTLFLEAPRCLQEDISYSMTKAYLEKVESGYSKPDGEFVVEAVMSEGKVVGEMSLTYSLPRRRSVRARKHTDIFALNRRDLMDLLEDFPTVKREIEQRSIIMFGHLGAPRLKDKERRSSGSLSARKSSGLMPVEIQTARVSMRNVLEPMPTTDLLHVSEMSSPISKPDKVRYVCDECQMTCISEYHLNKHKSSHYDWKQCYECNLCNYSTLSLNQIKIHALKHVKSEQHTNEGDRDTPACNGTQEVGDGHNSKMSTQSNTSGQQMDYNAPDVFPVNNDKEVGVDLGSNCNSPCLPNGAMVESSRQVNMDGFGSDVEILSVQGSEADPAIPVIVLESDTDEESSTLPEHAGQTNEEKPISDGVRSEMTENDEQVTEDQEEKPSEETQDTVFSCSNCSFTTPELNLLLKHREIHLNNKCYRCDKCSFIAVQEKYLLIHQQKQHAAAGSSKDQCDHCPFSTKDPEAMKKHGKFHGANLPLKCPLCTFACSSHLQLSLHLKLHVKIETLPVANCHTAAPTSGRDSDISVAPSSSIGNASDNDRELPMSSNCEPAKETAPSLDVSDLAMEEQAKDQSSPSTPSQSAEKRTFNCEECGFSTYRRETLRTHMRIHSGEKPYACSFCPYRARQKPNLNTHMQFHKVRSKFTCKYCSYSTSNKASTRLHETLHESLKYENKNLGTPEKEDYSEHSDSPEKSPRSKVTRDRKGLFRCKHCSFHTRHSTSIQRHLKIHEGSKPFKCKHCSYRAITLFQIQGHEKHHDETLPFKCRWCHYFAETQAGVGIHEQRVHEEYLQVIPKKQKNLPLDLSMKSPEKSMSLNSSSSSEVEELPVKIETIEAAIEEVDENGKARYKCKSCSFKTAWRENYYRHCRIHTGEKPFHCRHCPYQARGNMAWYRHMKHHTANYPFKCPLCTYTSLSQAAVTSHQNKVHDCKIDNKSNKSSSQKVAGSKVSGQPLKVPGRLRCPLCQFTTASETLLKLHKAKHMSSGKTYKCKDCKYTTHLLPSLLKHAAIHTSGKSYQCRYCPYVTMYKAHLDRHEEHHTKSTPSKFRCEQCTYSAGNLLGLSEHLKWHGGPQQVKHPDGVVDIGMEQTDYLEEEEHTEMMEFPEASSTSKHSVDRDQDPVSRGSPAKMYECHSCDYQSKDLCALKRHLRTHTGERPFQCQHCPYSARQVTNMNRHTYQHFANLPHKCPHCSYSVRNTSALAKHIKWHLPDTQDGLVPGRDEKGASSAPSGSHISPRIKIERSPSGSGRKRNLNRIHRCKWCPYTTCYLHNLHRHKTHHGAGFLYKCDLCSYSARNTTGLQNHVELHQRAANGPSISEQHAIYQGSNGGEGGGIPESLHANNPNWTEGASAQAANNSDDINMNAQQRSHFECGTCGYMTTSQERLSKHMITHTSRRTQSCDICPYKTRQSRTLWKHMKHHTVQHALKCSFCSYSSDFPRAITNHERVHMRYAAEMDNMAIQPHSGEGLTCDDCPFRSLTLSGLMKHKTHHTANLAFKCKSCTYTASSPRIISYHQKVHLEKVEKPFECDMCPFKSAFSKCLLKHMQHHSAKLPLKCRYCTYTSSCNRAITLHEKVHDLGPDKALPSSSLGNRLCGICGYIACSRARLVKHIRKHTGEKPFKCAHCPFKTSLEDTLAKHNKHHESNGAVKCRYCSYSSDVTRVVTNHEKLHEEGTDGTQQSATPPSGSKMNSSVSSSEETMKKAKPENMYSCQMDYKCELCSYTAHCKKRMDEHMCTHTGFKPYGCDMCPYRTPLRETLMRHKKHHTGNFAFKCSFCSYSAKRDFHVKEHEKVHTMKQPQYKIITTPTGNHTHLAEPLVVKKRYECQICDYTSEDKSRLVKHQRTHTGEKPYSCRFCPYKTALNESLWKHMKHHKIKAPMQCQKCSYSTTTMQSLLLHNKLHGETDDIIVEAKPKVNQAGSDDGLKPKATDFQCNMCGYMALDRSKLIKHLQSHSLEKAFSCPSCPYRSSSKENVKRHQKHHRSKFPFRCQFCSYSANNSSVVRTHEKLHQGQSYPCHKKMPSIHFQCLTCGLPHASQTDLDDHRRENHPSEKCFQCPECPFVSQWEKALKKHRYSHIANFPNKCRLCSFTSPKKYVIRAHEQTHKNAPHLMEEQKIEKLTDRECRKIYTCNLCPFRARQQREYENHLSGHDAAHPFQCPQCSFSAKENRGLSSHLRVHDRQKQRILRCSTCGFSTAIASLMKLHEVKHKIHPKDGRVGNSLRTTDKQRRLHYCGHCSFSTHHHRAYKIHLMHHGAKLPFKCTHCTFACQLRRHLTRHINNQHRNNEEDMTLEQQNGPKYKAPDKIQMTKADRLYQHYVEPSSVPFKCPSCKFTTKKKYLWLIHKGRHSEDKIFRCDECDFTTKCAGSVLPHIQWKHMGQWPRYLQCKECPYETSDTRCLNNHMKHHTENYAIKCTKCSYSTDLQHLLEKHLKVHSAKHRSKVPRASQRGFTSHAESLPQSELYVEEESMDSKSSDPTTDDVAVSGRPQKIAPRQCNFCGRRFFRKAEWKRHTKRHKQAPSGPQAHVVAHGDPVTGMLVYTFVCWFCGRRFNGQEECCGDAMELRLFITTFLLMLVAFHVCAEDEKKEVEREVEKRMDPALLGKRMSDPSAFGKRLLDRGGKRQDMAWMGKRQDRGGKRQDMAWMGKRQDRGGKRQDMAWMGKRQDRGGKRQDMAWMGKRDDNRRGEEEELQKEMDAFFRRFGGGR</sequence>
<keyword evidence="14 21" id="KW-0472">Membrane</keyword>
<feature type="transmembrane region" description="Helical" evidence="21">
    <location>
        <begin position="512"/>
        <end position="537"/>
    </location>
</feature>
<dbReference type="CDD" id="cd00038">
    <property type="entry name" value="CAP_ED"/>
    <property type="match status" value="5"/>
</dbReference>
<feature type="compositionally biased region" description="Polar residues" evidence="20">
    <location>
        <begin position="4317"/>
        <end position="4328"/>
    </location>
</feature>
<feature type="domain" description="C2H2-type" evidence="23">
    <location>
        <begin position="4362"/>
        <end position="4389"/>
    </location>
</feature>
<dbReference type="InterPro" id="IPR050866">
    <property type="entry name" value="CNG_cation_channel"/>
</dbReference>
<evidence type="ECO:0000256" key="2">
    <source>
        <dbReference type="ARBA" id="ARBA00004141"/>
    </source>
</evidence>
<dbReference type="GO" id="GO:0005634">
    <property type="term" value="C:nucleus"/>
    <property type="evidence" value="ECO:0007669"/>
    <property type="project" value="UniProtKB-SubCell"/>
</dbReference>
<feature type="transmembrane region" description="Helical" evidence="21">
    <location>
        <begin position="1797"/>
        <end position="1819"/>
    </location>
</feature>
<evidence type="ECO:0000256" key="7">
    <source>
        <dbReference type="ARBA" id="ARBA00022737"/>
    </source>
</evidence>
<evidence type="ECO:0000256" key="1">
    <source>
        <dbReference type="ARBA" id="ARBA00004123"/>
    </source>
</evidence>
<dbReference type="GO" id="GO:0003690">
    <property type="term" value="F:double-stranded DNA binding"/>
    <property type="evidence" value="ECO:0007669"/>
    <property type="project" value="UniProtKB-ARBA"/>
</dbReference>
<feature type="domain" description="Cyclic nucleotide-binding" evidence="22">
    <location>
        <begin position="618"/>
        <end position="718"/>
    </location>
</feature>
<feature type="region of interest" description="Disordered" evidence="20">
    <location>
        <begin position="4303"/>
        <end position="4354"/>
    </location>
</feature>
<evidence type="ECO:0000256" key="9">
    <source>
        <dbReference type="ARBA" id="ARBA00022833"/>
    </source>
</evidence>
<dbReference type="InterPro" id="IPR036236">
    <property type="entry name" value="Znf_C2H2_sf"/>
</dbReference>
<dbReference type="PROSITE" id="PS50042">
    <property type="entry name" value="CNMP_BINDING_3"/>
    <property type="match status" value="5"/>
</dbReference>
<keyword evidence="6" id="KW-0479">Metal-binding</keyword>
<dbReference type="InterPro" id="IPR005821">
    <property type="entry name" value="Ion_trans_dom"/>
</dbReference>
<feature type="region of interest" description="Disordered" evidence="20">
    <location>
        <begin position="2540"/>
        <end position="2572"/>
    </location>
</feature>
<dbReference type="EMBL" id="GG666487">
    <property type="protein sequence ID" value="EEN64283.1"/>
    <property type="molecule type" value="Genomic_DNA"/>
</dbReference>
<evidence type="ECO:0000256" key="15">
    <source>
        <dbReference type="ARBA" id="ARBA00023163"/>
    </source>
</evidence>
<dbReference type="FunFam" id="3.30.160.60:FF:000446">
    <property type="entry name" value="Zinc finger protein"/>
    <property type="match status" value="1"/>
</dbReference>
<feature type="region of interest" description="Disordered" evidence="20">
    <location>
        <begin position="3081"/>
        <end position="3120"/>
    </location>
</feature>
<comment type="subcellular location">
    <subcellularLocation>
        <location evidence="2">Membrane</location>
        <topology evidence="2">Multi-pass membrane protein</topology>
    </subcellularLocation>
    <subcellularLocation>
        <location evidence="1">Nucleus</location>
    </subcellularLocation>
</comment>
<dbReference type="eggNOG" id="KOG0500">
    <property type="taxonomic scope" value="Eukaryota"/>
</dbReference>
<feature type="region of interest" description="Disordered" evidence="20">
    <location>
        <begin position="127"/>
        <end position="226"/>
    </location>
</feature>
<evidence type="ECO:0008006" key="25">
    <source>
        <dbReference type="Google" id="ProtNLM"/>
    </source>
</evidence>
<dbReference type="eggNOG" id="KOG0499">
    <property type="taxonomic scope" value="Eukaryota"/>
</dbReference>
<evidence type="ECO:0000256" key="3">
    <source>
        <dbReference type="ARBA" id="ARBA00006991"/>
    </source>
</evidence>
<dbReference type="Gene3D" id="1.10.287.630">
    <property type="entry name" value="Helix hairpin bin"/>
    <property type="match status" value="4"/>
</dbReference>
<feature type="domain" description="C2H2-type" evidence="23">
    <location>
        <begin position="3395"/>
        <end position="3422"/>
    </location>
</feature>
<feature type="domain" description="C2H2-type" evidence="23">
    <location>
        <begin position="3800"/>
        <end position="3827"/>
    </location>
</feature>
<keyword evidence="8 19" id="KW-0863">Zinc-finger</keyword>
<feature type="domain" description="C2H2-type" evidence="23">
    <location>
        <begin position="3692"/>
        <end position="3719"/>
    </location>
</feature>
<feature type="domain" description="C2H2-type" evidence="23">
    <location>
        <begin position="3856"/>
        <end position="3883"/>
    </location>
</feature>
<evidence type="ECO:0000256" key="16">
    <source>
        <dbReference type="ARBA" id="ARBA00023242"/>
    </source>
</evidence>
<dbReference type="FunFam" id="3.30.160.60:FF:001370">
    <property type="entry name" value="Zinc finger protein"/>
    <property type="match status" value="1"/>
</dbReference>
<feature type="region of interest" description="Disordered" evidence="20">
    <location>
        <begin position="3537"/>
        <end position="3570"/>
    </location>
</feature>
<feature type="domain" description="C2H2-type" evidence="23">
    <location>
        <begin position="2718"/>
        <end position="2745"/>
    </location>
</feature>
<keyword evidence="11" id="KW-0805">Transcription regulation</keyword>
<evidence type="ECO:0000313" key="24">
    <source>
        <dbReference type="EMBL" id="EEN64283.1"/>
    </source>
</evidence>
<feature type="region of interest" description="Disordered" evidence="20">
    <location>
        <begin position="2969"/>
        <end position="2994"/>
    </location>
</feature>
<evidence type="ECO:0000256" key="12">
    <source>
        <dbReference type="ARBA" id="ARBA00023065"/>
    </source>
</evidence>
<feature type="domain" description="C2H2-type" evidence="23">
    <location>
        <begin position="3640"/>
        <end position="3667"/>
    </location>
</feature>
<feature type="domain" description="C2H2-type" evidence="23">
    <location>
        <begin position="2999"/>
        <end position="3026"/>
    </location>
</feature>
<evidence type="ECO:0000259" key="22">
    <source>
        <dbReference type="PROSITE" id="PS50042"/>
    </source>
</evidence>
<reference evidence="24" key="1">
    <citation type="journal article" date="2008" name="Nature">
        <title>The amphioxus genome and the evolution of the chordate karyotype.</title>
        <authorList>
            <consortium name="US DOE Joint Genome Institute (JGI-PGF)"/>
            <person name="Putnam N.H."/>
            <person name="Butts T."/>
            <person name="Ferrier D.E.K."/>
            <person name="Furlong R.F."/>
            <person name="Hellsten U."/>
            <person name="Kawashima T."/>
            <person name="Robinson-Rechavi M."/>
            <person name="Shoguchi E."/>
            <person name="Terry A."/>
            <person name="Yu J.-K."/>
            <person name="Benito-Gutierrez E.L."/>
            <person name="Dubchak I."/>
            <person name="Garcia-Fernandez J."/>
            <person name="Gibson-Brown J.J."/>
            <person name="Grigoriev I.V."/>
            <person name="Horton A.C."/>
            <person name="de Jong P.J."/>
            <person name="Jurka J."/>
            <person name="Kapitonov V.V."/>
            <person name="Kohara Y."/>
            <person name="Kuroki Y."/>
            <person name="Lindquist E."/>
            <person name="Lucas S."/>
            <person name="Osoegawa K."/>
            <person name="Pennacchio L.A."/>
            <person name="Salamov A.A."/>
            <person name="Satou Y."/>
            <person name="Sauka-Spengler T."/>
            <person name="Schmutz J."/>
            <person name="Shin-I T."/>
            <person name="Toyoda A."/>
            <person name="Bronner-Fraser M."/>
            <person name="Fujiyama A."/>
            <person name="Holland L.Z."/>
            <person name="Holland P.W.H."/>
            <person name="Satoh N."/>
            <person name="Rokhsar D.S."/>
        </authorList>
    </citation>
    <scope>NUCLEOTIDE SEQUENCE [LARGE SCALE GENOMIC DNA]</scope>
    <source>
        <strain evidence="24">S238N-H82</strain>
        <tissue evidence="24">Testes</tissue>
    </source>
</reference>
<protein>
    <recommendedName>
        <fullName evidence="25">Cyclic nucleotide-binding domain-containing protein</fullName>
    </recommendedName>
</protein>
<keyword evidence="12" id="KW-0406">Ion transport</keyword>
<feature type="domain" description="Cyclic nucleotide-binding" evidence="22">
    <location>
        <begin position="1"/>
        <end position="108"/>
    </location>
</feature>
<evidence type="ECO:0000259" key="23">
    <source>
        <dbReference type="PROSITE" id="PS50157"/>
    </source>
</evidence>
<dbReference type="eggNOG" id="KOG0498">
    <property type="taxonomic scope" value="Eukaryota"/>
</dbReference>
<feature type="domain" description="C2H2-type" evidence="23">
    <location>
        <begin position="4025"/>
        <end position="4052"/>
    </location>
</feature>
<evidence type="ECO:0000256" key="10">
    <source>
        <dbReference type="ARBA" id="ARBA00022989"/>
    </source>
</evidence>
<feature type="region of interest" description="Disordered" evidence="20">
    <location>
        <begin position="2385"/>
        <end position="2455"/>
    </location>
</feature>
<keyword evidence="15" id="KW-0804">Transcription</keyword>
<comment type="similarity">
    <text evidence="3">Belongs to the krueppel C2H2-type zinc-finger protein family.</text>
</comment>
<evidence type="ECO:0000256" key="20">
    <source>
        <dbReference type="SAM" id="MobiDB-lite"/>
    </source>
</evidence>
<name>C3Y5N6_BRAFL</name>
<dbReference type="GO" id="GO:0016020">
    <property type="term" value="C:membrane"/>
    <property type="evidence" value="ECO:0007669"/>
    <property type="project" value="UniProtKB-SubCell"/>
</dbReference>
<feature type="domain" description="C2H2-type" evidence="23">
    <location>
        <begin position="3239"/>
        <end position="3266"/>
    </location>
</feature>
<feature type="transmembrane region" description="Helical" evidence="21">
    <location>
        <begin position="1366"/>
        <end position="1387"/>
    </location>
</feature>
<feature type="region of interest" description="Disordered" evidence="20">
    <location>
        <begin position="2098"/>
        <end position="2140"/>
    </location>
</feature>
<evidence type="ECO:0000256" key="5">
    <source>
        <dbReference type="ARBA" id="ARBA00022692"/>
    </source>
</evidence>
<feature type="compositionally biased region" description="Polar residues" evidence="20">
    <location>
        <begin position="2398"/>
        <end position="2407"/>
    </location>
</feature>
<dbReference type="InterPro" id="IPR000595">
    <property type="entry name" value="cNMP-bd_dom"/>
</dbReference>
<feature type="transmembrane region" description="Helical" evidence="21">
    <location>
        <begin position="285"/>
        <end position="306"/>
    </location>
</feature>
<dbReference type="InterPro" id="IPR013087">
    <property type="entry name" value="Znf_C2H2_type"/>
</dbReference>
<dbReference type="PRINTS" id="PR01463">
    <property type="entry name" value="EAGCHANLFMLY"/>
</dbReference>
<keyword evidence="7" id="KW-0677">Repeat</keyword>
<dbReference type="eggNOG" id="KOG1721">
    <property type="taxonomic scope" value="Eukaryota"/>
</dbReference>
<keyword evidence="16" id="KW-0539">Nucleus</keyword>
<feature type="transmembrane region" description="Helical" evidence="21">
    <location>
        <begin position="1572"/>
        <end position="1593"/>
    </location>
</feature>
<dbReference type="SUPFAM" id="SSF51206">
    <property type="entry name" value="cAMP-binding domain-like"/>
    <property type="match status" value="5"/>
</dbReference>
<dbReference type="InParanoid" id="C3Y5N6"/>
<feature type="transmembrane region" description="Helical" evidence="21">
    <location>
        <begin position="1062"/>
        <end position="1088"/>
    </location>
</feature>
<keyword evidence="9" id="KW-0862">Zinc</keyword>
<keyword evidence="17" id="KW-1071">Ligand-gated ion channel</keyword>
<dbReference type="SMART" id="SM00355">
    <property type="entry name" value="ZnF_C2H2"/>
    <property type="match status" value="56"/>
</dbReference>
<organism>
    <name type="scientific">Branchiostoma floridae</name>
    <name type="common">Florida lancelet</name>
    <name type="synonym">Amphioxus</name>
    <dbReference type="NCBI Taxonomy" id="7739"/>
    <lineage>
        <taxon>Eukaryota</taxon>
        <taxon>Metazoa</taxon>
        <taxon>Chordata</taxon>
        <taxon>Cephalochordata</taxon>
        <taxon>Leptocardii</taxon>
        <taxon>Amphioxiformes</taxon>
        <taxon>Branchiostomatidae</taxon>
        <taxon>Branchiostoma</taxon>
    </lineage>
</organism>
<dbReference type="PANTHER" id="PTHR45638">
    <property type="entry name" value="CYCLIC NUCLEOTIDE-GATED CATION CHANNEL SUBUNIT A"/>
    <property type="match status" value="1"/>
</dbReference>
<keyword evidence="10 21" id="KW-1133">Transmembrane helix</keyword>
<feature type="compositionally biased region" description="Acidic residues" evidence="20">
    <location>
        <begin position="2239"/>
        <end position="2250"/>
    </location>
</feature>
<feature type="region of interest" description="Disordered" evidence="20">
    <location>
        <begin position="2210"/>
        <end position="2258"/>
    </location>
</feature>
<keyword evidence="5 21" id="KW-0812">Transmembrane</keyword>
<feature type="domain" description="C2H2-type" evidence="23">
    <location>
        <begin position="3584"/>
        <end position="3611"/>
    </location>
</feature>
<feature type="compositionally biased region" description="Basic and acidic residues" evidence="20">
    <location>
        <begin position="165"/>
        <end position="178"/>
    </location>
</feature>
<feature type="compositionally biased region" description="Polar residues" evidence="20">
    <location>
        <begin position="3544"/>
        <end position="3553"/>
    </location>
</feature>
<feature type="compositionally biased region" description="Basic and acidic residues" evidence="20">
    <location>
        <begin position="2098"/>
        <end position="2109"/>
    </location>
</feature>
<dbReference type="Pfam" id="PF00520">
    <property type="entry name" value="Ion_trans"/>
    <property type="match status" value="3"/>
</dbReference>
<proteinExistence type="inferred from homology"/>
<evidence type="ECO:0000256" key="13">
    <source>
        <dbReference type="ARBA" id="ARBA00023125"/>
    </source>
</evidence>
<evidence type="ECO:0000256" key="6">
    <source>
        <dbReference type="ARBA" id="ARBA00022723"/>
    </source>
</evidence>
<dbReference type="FunFam" id="1.10.287.70:FF:000123">
    <property type="entry name" value="Potassium channel KAT3"/>
    <property type="match status" value="1"/>
</dbReference>
<feature type="domain" description="C2H2-type" evidence="23">
    <location>
        <begin position="3154"/>
        <end position="3181"/>
    </location>
</feature>
<evidence type="ECO:0000256" key="8">
    <source>
        <dbReference type="ARBA" id="ARBA00022771"/>
    </source>
</evidence>
<feature type="compositionally biased region" description="Basic and acidic residues" evidence="20">
    <location>
        <begin position="2225"/>
        <end position="2238"/>
    </location>
</feature>
<feature type="domain" description="C2H2-type" evidence="23">
    <location>
        <begin position="3027"/>
        <end position="3054"/>
    </location>
</feature>
<dbReference type="SUPFAM" id="SSF57667">
    <property type="entry name" value="beta-beta-alpha zinc fingers"/>
    <property type="match status" value="15"/>
</dbReference>
<evidence type="ECO:0000256" key="21">
    <source>
        <dbReference type="SAM" id="Phobius"/>
    </source>
</evidence>
<feature type="domain" description="C2H2-type" evidence="23">
    <location>
        <begin position="3828"/>
        <end position="3855"/>
    </location>
</feature>
<feature type="domain" description="C2H2-type" evidence="23">
    <location>
        <begin position="2044"/>
        <end position="2071"/>
    </location>
</feature>
<feature type="transmembrane region" description="Helical" evidence="21">
    <location>
        <begin position="432"/>
        <end position="449"/>
    </location>
</feature>
<feature type="compositionally biased region" description="Low complexity" evidence="20">
    <location>
        <begin position="3554"/>
        <end position="3565"/>
    </location>
</feature>
<dbReference type="PROSITE" id="PS50157">
    <property type="entry name" value="ZINC_FINGER_C2H2_2"/>
    <property type="match status" value="26"/>
</dbReference>
<feature type="domain" description="C2H2-type" evidence="23">
    <location>
        <begin position="4222"/>
        <end position="4250"/>
    </location>
</feature>
<feature type="domain" description="C2H2-type" evidence="23">
    <location>
        <begin position="3720"/>
        <end position="3747"/>
    </location>
</feature>
<feature type="domain" description="C2H2-type" evidence="23">
    <location>
        <begin position="2458"/>
        <end position="2485"/>
    </location>
</feature>
<accession>C3Y5N6</accession>
<dbReference type="SUPFAM" id="SSF81324">
    <property type="entry name" value="Voltage-gated potassium channels"/>
    <property type="match status" value="3"/>
</dbReference>
<feature type="region of interest" description="Disordered" evidence="20">
    <location>
        <begin position="4514"/>
        <end position="4559"/>
    </location>
</feature>
<feature type="domain" description="Cyclic nucleotide-binding" evidence="22">
    <location>
        <begin position="1162"/>
        <end position="1266"/>
    </location>
</feature>
<feature type="compositionally biased region" description="Low complexity" evidence="20">
    <location>
        <begin position="203"/>
        <end position="224"/>
    </location>
</feature>
<evidence type="ECO:0000256" key="4">
    <source>
        <dbReference type="ARBA" id="ARBA00022448"/>
    </source>
</evidence>
<feature type="domain" description="C2H2-type" evidence="23">
    <location>
        <begin position="2577"/>
        <end position="2604"/>
    </location>
</feature>
<keyword evidence="18" id="KW-0407">Ion channel</keyword>
<feature type="compositionally biased region" description="Polar residues" evidence="20">
    <location>
        <begin position="2124"/>
        <end position="2138"/>
    </location>
</feature>
<feature type="domain" description="C2H2-type" evidence="23">
    <location>
        <begin position="3055"/>
        <end position="3082"/>
    </location>
</feature>
<keyword evidence="4" id="KW-0813">Transport</keyword>
<feature type="compositionally biased region" description="Polar residues" evidence="20">
    <location>
        <begin position="3208"/>
        <end position="3220"/>
    </location>
</feature>
<evidence type="ECO:0000256" key="14">
    <source>
        <dbReference type="ARBA" id="ARBA00023136"/>
    </source>
</evidence>
<evidence type="ECO:0000256" key="18">
    <source>
        <dbReference type="ARBA" id="ARBA00023303"/>
    </source>
</evidence>
<dbReference type="Pfam" id="PF00027">
    <property type="entry name" value="cNMP_binding"/>
    <property type="match status" value="3"/>
</dbReference>